<dbReference type="InterPro" id="IPR023442">
    <property type="entry name" value="Ribosomal_eL24_CS"/>
</dbReference>
<evidence type="ECO:0000256" key="1">
    <source>
        <dbReference type="ARBA" id="ARBA00005647"/>
    </source>
</evidence>
<dbReference type="FunFam" id="2.30.170.20:FF:000001">
    <property type="entry name" value="probable ribosome biogenesis protein RLP24"/>
    <property type="match status" value="1"/>
</dbReference>
<comment type="function">
    <text evidence="4">Involved in the biogenesis of the 60S ribosomal subunit. Ensures the docking of NOG1 to pre-60S particles.</text>
</comment>
<dbReference type="AlphaFoldDB" id="A0AAV1IYM0"/>
<dbReference type="SUPFAM" id="SSF54373">
    <property type="entry name" value="FAD-linked reductases, C-terminal domain"/>
    <property type="match status" value="1"/>
</dbReference>
<evidence type="ECO:0000256" key="4">
    <source>
        <dbReference type="ARBA" id="ARBA00059003"/>
    </source>
</evidence>
<comment type="subunit">
    <text evidence="5">Associated with nucleolar and cytoplasmic pre-60S particles. At the end of biogenesis it dissociates from cytoplasmic pre-60S particles and is likely to be exchanged for its ribosomal homologue, RPL24.</text>
</comment>
<keyword evidence="9" id="KW-1185">Reference proteome</keyword>
<dbReference type="PANTHER" id="PTHR11552:SF188">
    <property type="entry name" value="NEITHER INACTIVATION NOR AFTERPOTENTIAL PROTEIN G"/>
    <property type="match status" value="1"/>
</dbReference>
<proteinExistence type="inferred from homology"/>
<dbReference type="InterPro" id="IPR011017">
    <property type="entry name" value="TRASH_dom"/>
</dbReference>
<accession>A0AAV1IYM0</accession>
<sequence>MRIETCYFCSSRIYPGHGIQFVRNDCKIFRFCRSKCHAAFKKKKNPRKTKWTKAFRKTAGKELAIDPSFEFEKRRHAPVKYNRELWTKTIEAMKKVEEIRQRRSNNYIMQRLRKGREVEWQRDVREVQRDISLIRSPAAGLKQRQAQEEAEMEVEPETIEVIDSKGRKQVIEAPVVVPATGEMIVDGVGAGTAGCVIASRLSEDPNVKVLLVEAGGHMGYFTKIPLTATAAQHGPNDWSFNAKPQKYSSFGMWNQTPLIPRGRGLGGSGQINFLLHGFGLPEDYNRWSQLGFRGWTFDDLKPYFLKAFGTTESEFESPCIAGGYCHQSKIPMHLKLIDDNNELMNVFRRASSRLADRYTLIRRSTAPVLLGRRHQAYDAYLKPALNRRNLHVMLKTQAVSVRFDDKVASSLYVLEDHKYLNNIFADKEIILCAGAIKTPQILMLSGIGSRDLMKRLKIMPVVENNQVGRNLHDHLNVPLYVSIKNPISVTLAKVFSFFTAWDYYWKGEGYLSFPPVAGIEYKNMSALMLFAMGSTSERLLRDLSNYRPQVFRDTFPFHNDTSKEGFVFLASCVQPRSRGTVSLRDTSTTVPVVVNPNYLHQEWDVQCIIKALRRAERLVSTKPFKAIGAKIHWPRIERCLTFWRYSSQDQLGLQRRRRKSKIQKPQTEKPKPRRPPSPPDEYLACVTREIAVTGHHVGGTAAGGTVLDNQLRVKGVKSLRVMDASVFPSPISLFPNSVIIGMAEKAADIIKASSDV</sequence>
<dbReference type="GO" id="GO:0016614">
    <property type="term" value="F:oxidoreductase activity, acting on CH-OH group of donors"/>
    <property type="evidence" value="ECO:0007669"/>
    <property type="project" value="InterPro"/>
</dbReference>
<dbReference type="InterPro" id="IPR036188">
    <property type="entry name" value="FAD/NAD-bd_sf"/>
</dbReference>
<comment type="similarity">
    <text evidence="1">Belongs to the eukaryotic ribosomal protein eL24 family.</text>
</comment>
<dbReference type="InterPro" id="IPR012132">
    <property type="entry name" value="GMC_OxRdtase"/>
</dbReference>
<organism evidence="8 9">
    <name type="scientific">Leptosia nina</name>
    <dbReference type="NCBI Taxonomy" id="320188"/>
    <lineage>
        <taxon>Eukaryota</taxon>
        <taxon>Metazoa</taxon>
        <taxon>Ecdysozoa</taxon>
        <taxon>Arthropoda</taxon>
        <taxon>Hexapoda</taxon>
        <taxon>Insecta</taxon>
        <taxon>Pterygota</taxon>
        <taxon>Neoptera</taxon>
        <taxon>Endopterygota</taxon>
        <taxon>Lepidoptera</taxon>
        <taxon>Glossata</taxon>
        <taxon>Ditrysia</taxon>
        <taxon>Papilionoidea</taxon>
        <taxon>Pieridae</taxon>
        <taxon>Pierinae</taxon>
        <taxon>Leptosia</taxon>
    </lineage>
</organism>
<dbReference type="Pfam" id="PF01246">
    <property type="entry name" value="Ribosomal_L24e"/>
    <property type="match status" value="1"/>
</dbReference>
<name>A0AAV1IYM0_9NEOP</name>
<dbReference type="Gene3D" id="2.30.170.20">
    <property type="entry name" value="Ribosomal protein L24e"/>
    <property type="match status" value="1"/>
</dbReference>
<comment type="similarity">
    <text evidence="2">Belongs to the GMC oxidoreductase family.</text>
</comment>
<dbReference type="InterPro" id="IPR000172">
    <property type="entry name" value="GMC_OxRdtase_N"/>
</dbReference>
<dbReference type="Pfam" id="PF05199">
    <property type="entry name" value="GMC_oxred_C"/>
    <property type="match status" value="1"/>
</dbReference>
<dbReference type="SMART" id="SM00746">
    <property type="entry name" value="TRASH"/>
    <property type="match status" value="1"/>
</dbReference>
<evidence type="ECO:0000256" key="6">
    <source>
        <dbReference type="SAM" id="MobiDB-lite"/>
    </source>
</evidence>
<evidence type="ECO:0000256" key="5">
    <source>
        <dbReference type="ARBA" id="ARBA00064137"/>
    </source>
</evidence>
<comment type="caution">
    <text evidence="8">The sequence shown here is derived from an EMBL/GenBank/DDBJ whole genome shotgun (WGS) entry which is preliminary data.</text>
</comment>
<evidence type="ECO:0000256" key="3">
    <source>
        <dbReference type="ARBA" id="ARBA00039784"/>
    </source>
</evidence>
<feature type="region of interest" description="Disordered" evidence="6">
    <location>
        <begin position="654"/>
        <end position="680"/>
    </location>
</feature>
<dbReference type="SUPFAM" id="SSF51905">
    <property type="entry name" value="FAD/NAD(P)-binding domain"/>
    <property type="match status" value="1"/>
</dbReference>
<dbReference type="Gene3D" id="3.50.50.60">
    <property type="entry name" value="FAD/NAD(P)-binding domain"/>
    <property type="match status" value="2"/>
</dbReference>
<reference evidence="8 9" key="1">
    <citation type="submission" date="2023-11" db="EMBL/GenBank/DDBJ databases">
        <authorList>
            <person name="Okamura Y."/>
        </authorList>
    </citation>
    <scope>NUCLEOTIDE SEQUENCE [LARGE SCALE GENOMIC DNA]</scope>
</reference>
<evidence type="ECO:0000256" key="2">
    <source>
        <dbReference type="ARBA" id="ARBA00010790"/>
    </source>
</evidence>
<dbReference type="Proteomes" id="UP001497472">
    <property type="component" value="Unassembled WGS sequence"/>
</dbReference>
<feature type="domain" description="Glucose-methanol-choline oxidoreductase N-terminal" evidence="7">
    <location>
        <begin position="434"/>
        <end position="448"/>
    </location>
</feature>
<dbReference type="PANTHER" id="PTHR11552">
    <property type="entry name" value="GLUCOSE-METHANOL-CHOLINE GMC OXIDOREDUCTASE"/>
    <property type="match status" value="1"/>
</dbReference>
<evidence type="ECO:0000259" key="7">
    <source>
        <dbReference type="PROSITE" id="PS00624"/>
    </source>
</evidence>
<dbReference type="Pfam" id="PF00732">
    <property type="entry name" value="GMC_oxred_N"/>
    <property type="match status" value="1"/>
</dbReference>
<gene>
    <name evidence="8" type="ORF">LNINA_LOCUS1927</name>
</gene>
<dbReference type="PROSITE" id="PS00624">
    <property type="entry name" value="GMC_OXRED_2"/>
    <property type="match status" value="1"/>
</dbReference>
<dbReference type="EMBL" id="CAVLEF010000003">
    <property type="protein sequence ID" value="CAK1541987.1"/>
    <property type="molecule type" value="Genomic_DNA"/>
</dbReference>
<dbReference type="InterPro" id="IPR000988">
    <property type="entry name" value="Ribosomal_eL24-rel_N"/>
</dbReference>
<dbReference type="InterPro" id="IPR038630">
    <property type="entry name" value="L24e/L24_sf"/>
</dbReference>
<dbReference type="PROSITE" id="PS01073">
    <property type="entry name" value="RIBOSOMAL_L24E"/>
    <property type="match status" value="1"/>
</dbReference>
<evidence type="ECO:0000313" key="8">
    <source>
        <dbReference type="EMBL" id="CAK1541987.1"/>
    </source>
</evidence>
<protein>
    <recommendedName>
        <fullName evidence="3">Probable ribosome biogenesis protein RLP24</fullName>
    </recommendedName>
</protein>
<dbReference type="GO" id="GO:0050660">
    <property type="term" value="F:flavin adenine dinucleotide binding"/>
    <property type="evidence" value="ECO:0007669"/>
    <property type="project" value="InterPro"/>
</dbReference>
<dbReference type="CDD" id="cd00472">
    <property type="entry name" value="Ribosomal_L24e_L24"/>
    <property type="match status" value="1"/>
</dbReference>
<evidence type="ECO:0000313" key="9">
    <source>
        <dbReference type="Proteomes" id="UP001497472"/>
    </source>
</evidence>
<dbReference type="InterPro" id="IPR007867">
    <property type="entry name" value="GMC_OxRtase_C"/>
</dbReference>
<dbReference type="SUPFAM" id="SSF57716">
    <property type="entry name" value="Glucocorticoid receptor-like (DNA-binding domain)"/>
    <property type="match status" value="1"/>
</dbReference>
<dbReference type="Gene3D" id="3.30.560.10">
    <property type="entry name" value="Glucose Oxidase, domain 3"/>
    <property type="match status" value="2"/>
</dbReference>